<feature type="transmembrane region" description="Helical" evidence="1">
    <location>
        <begin position="76"/>
        <end position="95"/>
    </location>
</feature>
<keyword evidence="1" id="KW-0472">Membrane</keyword>
<keyword evidence="1" id="KW-1133">Transmembrane helix</keyword>
<keyword evidence="3" id="KW-1185">Reference proteome</keyword>
<evidence type="ECO:0000256" key="1">
    <source>
        <dbReference type="SAM" id="Phobius"/>
    </source>
</evidence>
<reference evidence="2 3" key="2">
    <citation type="submission" date="2019-09" db="EMBL/GenBank/DDBJ databases">
        <authorList>
            <person name="Jin C."/>
        </authorList>
    </citation>
    <scope>NUCLEOTIDE SEQUENCE [LARGE SCALE GENOMIC DNA]</scope>
    <source>
        <strain evidence="2 3">BN130099</strain>
    </source>
</reference>
<dbReference type="RefSeq" id="WP_149727317.1">
    <property type="nucleotide sequence ID" value="NZ_VUJV01000001.1"/>
</dbReference>
<evidence type="ECO:0000313" key="2">
    <source>
        <dbReference type="EMBL" id="KAA1421856.1"/>
    </source>
</evidence>
<feature type="transmembrane region" description="Helical" evidence="1">
    <location>
        <begin position="14"/>
        <end position="32"/>
    </location>
</feature>
<dbReference type="EMBL" id="VUJV01000001">
    <property type="protein sequence ID" value="KAA1421856.1"/>
    <property type="molecule type" value="Genomic_DNA"/>
</dbReference>
<sequence>MDPHAVFDALDDNMVPVFTLATLAMIGNYIWFAGAIAAQKRDKVYAIPLFLTFFWFAHDSSYVLHYDRWFNQYDHWFPQLFWALIIVTVAFEIYYMSQTLRLGHRELAAGLTVTQFRAGFFLCLAAMYVAWLWLQQSMQDPIYLDIFALTVLSYPCLAIAMMLRRGDRRGFNATMCAGFLMMTVCYFTASTFFFGPYFQRWEYAAVGIASLTCGIAMTWVYRQLPPAPSTTAVPAERTEVAA</sequence>
<accession>A0A5B1LMZ5</accession>
<protein>
    <submittedName>
        <fullName evidence="2">Uncharacterized protein</fullName>
    </submittedName>
</protein>
<feature type="transmembrane region" description="Helical" evidence="1">
    <location>
        <begin position="175"/>
        <end position="197"/>
    </location>
</feature>
<organism evidence="2 3">
    <name type="scientific">Nocardioides humilatus</name>
    <dbReference type="NCBI Taxonomy" id="2607660"/>
    <lineage>
        <taxon>Bacteria</taxon>
        <taxon>Bacillati</taxon>
        <taxon>Actinomycetota</taxon>
        <taxon>Actinomycetes</taxon>
        <taxon>Propionibacteriales</taxon>
        <taxon>Nocardioidaceae</taxon>
        <taxon>Nocardioides</taxon>
    </lineage>
</organism>
<feature type="transmembrane region" description="Helical" evidence="1">
    <location>
        <begin position="107"/>
        <end position="130"/>
    </location>
</feature>
<feature type="transmembrane region" description="Helical" evidence="1">
    <location>
        <begin position="44"/>
        <end position="64"/>
    </location>
</feature>
<comment type="caution">
    <text evidence="2">The sequence shown here is derived from an EMBL/GenBank/DDBJ whole genome shotgun (WGS) entry which is preliminary data.</text>
</comment>
<dbReference type="AlphaFoldDB" id="A0A5B1LMZ5"/>
<gene>
    <name evidence="2" type="ORF">F0U44_06195</name>
</gene>
<keyword evidence="1" id="KW-0812">Transmembrane</keyword>
<evidence type="ECO:0000313" key="3">
    <source>
        <dbReference type="Proteomes" id="UP000325003"/>
    </source>
</evidence>
<feature type="transmembrane region" description="Helical" evidence="1">
    <location>
        <begin position="203"/>
        <end position="221"/>
    </location>
</feature>
<proteinExistence type="predicted"/>
<reference evidence="2 3" key="1">
    <citation type="submission" date="2019-09" db="EMBL/GenBank/DDBJ databases">
        <title>Nocardioides panacisoli sp. nov., isolated from the soil of a ginseng field.</title>
        <authorList>
            <person name="Cho C."/>
        </authorList>
    </citation>
    <scope>NUCLEOTIDE SEQUENCE [LARGE SCALE GENOMIC DNA]</scope>
    <source>
        <strain evidence="2 3">BN130099</strain>
    </source>
</reference>
<feature type="transmembrane region" description="Helical" evidence="1">
    <location>
        <begin position="142"/>
        <end position="163"/>
    </location>
</feature>
<dbReference type="Proteomes" id="UP000325003">
    <property type="component" value="Unassembled WGS sequence"/>
</dbReference>
<name>A0A5B1LMZ5_9ACTN</name>